<gene>
    <name evidence="2" type="ORF">B0H17DRAFT_1092179</name>
</gene>
<keyword evidence="1" id="KW-0732">Signal</keyword>
<evidence type="ECO:0008006" key="4">
    <source>
        <dbReference type="Google" id="ProtNLM"/>
    </source>
</evidence>
<feature type="chain" id="PRO_5042034458" description="Secreted protein" evidence="1">
    <location>
        <begin position="22"/>
        <end position="100"/>
    </location>
</feature>
<keyword evidence="3" id="KW-1185">Reference proteome</keyword>
<proteinExistence type="predicted"/>
<dbReference type="Proteomes" id="UP001221757">
    <property type="component" value="Unassembled WGS sequence"/>
</dbReference>
<protein>
    <recommendedName>
        <fullName evidence="4">Secreted protein</fullName>
    </recommendedName>
</protein>
<evidence type="ECO:0000313" key="3">
    <source>
        <dbReference type="Proteomes" id="UP001221757"/>
    </source>
</evidence>
<name>A0AAD7CUA1_MYCRO</name>
<sequence>MRYPAFLFCCVLALPLFTVLKRRKSMILVGLAPVEITCGGVIDASGAASRDFGSAHPSQGAESFCEWSRELWLANVLYVLVQSAQLLGGGRCLNQTRIRR</sequence>
<reference evidence="2" key="1">
    <citation type="submission" date="2023-03" db="EMBL/GenBank/DDBJ databases">
        <title>Massive genome expansion in bonnet fungi (Mycena s.s.) driven by repeated elements and novel gene families across ecological guilds.</title>
        <authorList>
            <consortium name="Lawrence Berkeley National Laboratory"/>
            <person name="Harder C.B."/>
            <person name="Miyauchi S."/>
            <person name="Viragh M."/>
            <person name="Kuo A."/>
            <person name="Thoen E."/>
            <person name="Andreopoulos B."/>
            <person name="Lu D."/>
            <person name="Skrede I."/>
            <person name="Drula E."/>
            <person name="Henrissat B."/>
            <person name="Morin E."/>
            <person name="Kohler A."/>
            <person name="Barry K."/>
            <person name="LaButti K."/>
            <person name="Morin E."/>
            <person name="Salamov A."/>
            <person name="Lipzen A."/>
            <person name="Mereny Z."/>
            <person name="Hegedus B."/>
            <person name="Baldrian P."/>
            <person name="Stursova M."/>
            <person name="Weitz H."/>
            <person name="Taylor A."/>
            <person name="Grigoriev I.V."/>
            <person name="Nagy L.G."/>
            <person name="Martin F."/>
            <person name="Kauserud H."/>
        </authorList>
    </citation>
    <scope>NUCLEOTIDE SEQUENCE</scope>
    <source>
        <strain evidence="2">CBHHK067</strain>
    </source>
</reference>
<evidence type="ECO:0000313" key="2">
    <source>
        <dbReference type="EMBL" id="KAJ7664213.1"/>
    </source>
</evidence>
<organism evidence="2 3">
    <name type="scientific">Mycena rosella</name>
    <name type="common">Pink bonnet</name>
    <name type="synonym">Agaricus rosellus</name>
    <dbReference type="NCBI Taxonomy" id="1033263"/>
    <lineage>
        <taxon>Eukaryota</taxon>
        <taxon>Fungi</taxon>
        <taxon>Dikarya</taxon>
        <taxon>Basidiomycota</taxon>
        <taxon>Agaricomycotina</taxon>
        <taxon>Agaricomycetes</taxon>
        <taxon>Agaricomycetidae</taxon>
        <taxon>Agaricales</taxon>
        <taxon>Marasmiineae</taxon>
        <taxon>Mycenaceae</taxon>
        <taxon>Mycena</taxon>
    </lineage>
</organism>
<dbReference type="EMBL" id="JARKIE010000225">
    <property type="protein sequence ID" value="KAJ7664213.1"/>
    <property type="molecule type" value="Genomic_DNA"/>
</dbReference>
<evidence type="ECO:0000256" key="1">
    <source>
        <dbReference type="SAM" id="SignalP"/>
    </source>
</evidence>
<dbReference type="AlphaFoldDB" id="A0AAD7CUA1"/>
<accession>A0AAD7CUA1</accession>
<comment type="caution">
    <text evidence="2">The sequence shown here is derived from an EMBL/GenBank/DDBJ whole genome shotgun (WGS) entry which is preliminary data.</text>
</comment>
<feature type="signal peptide" evidence="1">
    <location>
        <begin position="1"/>
        <end position="21"/>
    </location>
</feature>